<dbReference type="AlphaFoldDB" id="A0AAW3JV21"/>
<dbReference type="RefSeq" id="WP_055942395.1">
    <property type="nucleotide sequence ID" value="NZ_JAQDCV010000001.1"/>
</dbReference>
<dbReference type="Proteomes" id="UP000050833">
    <property type="component" value="Unassembled WGS sequence"/>
</dbReference>
<dbReference type="Gene3D" id="3.30.70.1950">
    <property type="match status" value="1"/>
</dbReference>
<evidence type="ECO:0000313" key="4">
    <source>
        <dbReference type="Proteomes" id="UP000050833"/>
    </source>
</evidence>
<evidence type="ECO:0000256" key="1">
    <source>
        <dbReference type="ARBA" id="ARBA00005397"/>
    </source>
</evidence>
<accession>A0AAW3JV21</accession>
<organism evidence="3 4">
    <name type="scientific">Butyribacter intestini</name>
    <dbReference type="NCBI Taxonomy" id="1703332"/>
    <lineage>
        <taxon>Bacteria</taxon>
        <taxon>Bacillati</taxon>
        <taxon>Bacillota</taxon>
        <taxon>Clostridia</taxon>
        <taxon>Lachnospirales</taxon>
        <taxon>Lachnospiraceae</taxon>
        <taxon>Butyribacter</taxon>
    </lineage>
</organism>
<dbReference type="PANTHER" id="PTHR39161:SF1">
    <property type="entry name" value="ADAPTER PROTEIN MECA 1"/>
    <property type="match status" value="1"/>
</dbReference>
<protein>
    <recommendedName>
        <fullName evidence="5">Adaptor protein MecA</fullName>
    </recommendedName>
</protein>
<sequence length="271" mass="31387">MDFQRIDENTVQCRMTEEEMNSYGFAIEDFFTNQERSREFLESIVEMAEEEIGYEIESGMVSMQLMRMPDNSLTITFTDRGEDAIHNMLNQIQNLAGILDESGTPDVVVNGVLKEKDESGDEELSEAATDEVENVQMDKFKNDNSLSEDEQKKAFKQHLKDIEKQKKAKEKQAASAAKVFCFDTLHDIERFAETLKLDKNIPSKLYKDVSNGKYYLFVKKGKLKFGDYTRVCHKLTEYAKLCSQQAYIEQYCKEHFECLISKNALKVLKEY</sequence>
<evidence type="ECO:0000256" key="2">
    <source>
        <dbReference type="SAM" id="Coils"/>
    </source>
</evidence>
<dbReference type="InterPro" id="IPR008681">
    <property type="entry name" value="Neg-reg_MecA"/>
</dbReference>
<reference evidence="3 4" key="1">
    <citation type="submission" date="2015-10" db="EMBL/GenBank/DDBJ databases">
        <title>Butyribacter intestini gen. nov., sp. nov., a butyric acid-producing bacterium of the family Lachnospiraceae isolated from the human faeces.</title>
        <authorList>
            <person name="Zou Y."/>
            <person name="Xue W."/>
            <person name="Luo G."/>
            <person name="Lv M."/>
        </authorList>
    </citation>
    <scope>NUCLEOTIDE SEQUENCE [LARGE SCALE GENOMIC DNA]</scope>
    <source>
        <strain evidence="3 4">TF01-11</strain>
    </source>
</reference>
<keyword evidence="2" id="KW-0175">Coiled coil</keyword>
<proteinExistence type="inferred from homology"/>
<gene>
    <name evidence="3" type="ORF">APZ18_05555</name>
</gene>
<name>A0AAW3JV21_9FIRM</name>
<evidence type="ECO:0000313" key="3">
    <source>
        <dbReference type="EMBL" id="KQC86632.1"/>
    </source>
</evidence>
<dbReference type="Pfam" id="PF05389">
    <property type="entry name" value="MecA"/>
    <property type="match status" value="1"/>
</dbReference>
<dbReference type="EMBL" id="LLKB01000001">
    <property type="protein sequence ID" value="KQC86632.1"/>
    <property type="molecule type" value="Genomic_DNA"/>
</dbReference>
<keyword evidence="4" id="KW-1185">Reference proteome</keyword>
<comment type="caution">
    <text evidence="3">The sequence shown here is derived from an EMBL/GenBank/DDBJ whole genome shotgun (WGS) entry which is preliminary data.</text>
</comment>
<comment type="similarity">
    <text evidence="1">Belongs to the MecA family.</text>
</comment>
<dbReference type="PANTHER" id="PTHR39161">
    <property type="entry name" value="ADAPTER PROTEIN MECA"/>
    <property type="match status" value="1"/>
</dbReference>
<evidence type="ECO:0008006" key="5">
    <source>
        <dbReference type="Google" id="ProtNLM"/>
    </source>
</evidence>
<dbReference type="InterPro" id="IPR038471">
    <property type="entry name" value="MecA_C_sf"/>
</dbReference>
<feature type="coiled-coil region" evidence="2">
    <location>
        <begin position="152"/>
        <end position="179"/>
    </location>
</feature>